<evidence type="ECO:0000256" key="4">
    <source>
        <dbReference type="SAM" id="Phobius"/>
    </source>
</evidence>
<keyword evidence="4" id="KW-0812">Transmembrane</keyword>
<name>A0A913ZR03_PATMI</name>
<dbReference type="GO" id="GO:0008194">
    <property type="term" value="F:UDP-glycosyltransferase activity"/>
    <property type="evidence" value="ECO:0007669"/>
    <property type="project" value="InterPro"/>
</dbReference>
<evidence type="ECO:0000313" key="6">
    <source>
        <dbReference type="EnsemblMetazoa" id="XP_038053809.1"/>
    </source>
</evidence>
<dbReference type="CDD" id="cd03784">
    <property type="entry name" value="GT1_Gtf-like"/>
    <property type="match status" value="1"/>
</dbReference>
<proteinExistence type="inferred from homology"/>
<keyword evidence="7" id="KW-1185">Reference proteome</keyword>
<feature type="signal peptide" evidence="5">
    <location>
        <begin position="1"/>
        <end position="22"/>
    </location>
</feature>
<evidence type="ECO:0000313" key="7">
    <source>
        <dbReference type="Proteomes" id="UP000887568"/>
    </source>
</evidence>
<dbReference type="PANTHER" id="PTHR48043">
    <property type="entry name" value="EG:EG0003.4 PROTEIN-RELATED"/>
    <property type="match status" value="1"/>
</dbReference>
<dbReference type="PANTHER" id="PTHR48043:SF145">
    <property type="entry name" value="FI06409P-RELATED"/>
    <property type="match status" value="1"/>
</dbReference>
<dbReference type="Proteomes" id="UP000887568">
    <property type="component" value="Unplaced"/>
</dbReference>
<keyword evidence="4" id="KW-1133">Transmembrane helix</keyword>
<keyword evidence="4" id="KW-0472">Membrane</keyword>
<comment type="similarity">
    <text evidence="1">Belongs to the UDP-glycosyltransferase family.</text>
</comment>
<dbReference type="InterPro" id="IPR002213">
    <property type="entry name" value="UDP_glucos_trans"/>
</dbReference>
<dbReference type="OMA" id="RSHIVIF"/>
<reference evidence="6" key="1">
    <citation type="submission" date="2022-11" db="UniProtKB">
        <authorList>
            <consortium name="EnsemblMetazoa"/>
        </authorList>
    </citation>
    <scope>IDENTIFICATION</scope>
</reference>
<dbReference type="Gene3D" id="3.40.50.2000">
    <property type="entry name" value="Glycogen Phosphorylase B"/>
    <property type="match status" value="2"/>
</dbReference>
<dbReference type="OrthoDB" id="5835829at2759"/>
<protein>
    <recommendedName>
        <fullName evidence="8">Glucuronosyltransferase</fullName>
    </recommendedName>
</protein>
<dbReference type="AlphaFoldDB" id="A0A913ZR03"/>
<keyword evidence="5" id="KW-0732">Signal</keyword>
<dbReference type="Pfam" id="PF00201">
    <property type="entry name" value="UDPGT"/>
    <property type="match status" value="1"/>
</dbReference>
<dbReference type="InterPro" id="IPR050271">
    <property type="entry name" value="UDP-glycosyltransferase"/>
</dbReference>
<organism evidence="6 7">
    <name type="scientific">Patiria miniata</name>
    <name type="common">Bat star</name>
    <name type="synonym">Asterina miniata</name>
    <dbReference type="NCBI Taxonomy" id="46514"/>
    <lineage>
        <taxon>Eukaryota</taxon>
        <taxon>Metazoa</taxon>
        <taxon>Echinodermata</taxon>
        <taxon>Eleutherozoa</taxon>
        <taxon>Asterozoa</taxon>
        <taxon>Asteroidea</taxon>
        <taxon>Valvatacea</taxon>
        <taxon>Valvatida</taxon>
        <taxon>Asterinidae</taxon>
        <taxon>Patiria</taxon>
    </lineage>
</organism>
<evidence type="ECO:0008006" key="8">
    <source>
        <dbReference type="Google" id="ProtNLM"/>
    </source>
</evidence>
<dbReference type="EnsemblMetazoa" id="XM_038197881.1">
    <property type="protein sequence ID" value="XP_038053809.1"/>
    <property type="gene ID" value="LOC119726253"/>
</dbReference>
<feature type="transmembrane region" description="Helical" evidence="4">
    <location>
        <begin position="514"/>
        <end position="533"/>
    </location>
</feature>
<sequence length="559" mass="62419">MMDRHGCALLLLGLCCTGLIVCQCGEDSRPKFKFLVYTGGEDGSHHMQTINVAKGLIRQGHSVTFLLSSSCTKWLHEGDAYLFNFIVYRSSLTTEEREAISEEFSVGVMTGELGSLAGFMKATLRGMIDGNRRRNRPLNLLLNECDDLLGDAEAMHAIREGQFDMLIGDDMTGCNPLLANKLDIPFVLYGCTAVKPTKLQLLYGLPNHPAYIPERQLGLTDNMTLLQRSTNTLMSLLYGGLYSLHMWWGFSALQDKHGIAPNTPTLELMGRAELWIISNDFVLEFPRPLQPNVILVAHSSIGISEDREVPEDQLEFLEGSDDAGVILFSLGTHVINMEVARAEMLARGLAMLPHRVLWHFPGNTSQLPIGNNTKVVEWMPMKKIMAHSKVKAVLCHGGSGLLHEAIWFGLPFVGIPLFGDQFDNMVRAVHKGFAISLDLFDMTEDTLYHAVTRVTREPSFRENARKTSAILRDDFLIPTDKAAYWIAHVTRFGGKHLRPKVLDLNFVQRNLLDVYAFLLTAGFLSVWLGIWACRKAGRLLALSCSKLVSGTRNDDRKNK</sequence>
<evidence type="ECO:0000256" key="1">
    <source>
        <dbReference type="ARBA" id="ARBA00009995"/>
    </source>
</evidence>
<keyword evidence="3" id="KW-0808">Transferase</keyword>
<evidence type="ECO:0000256" key="2">
    <source>
        <dbReference type="ARBA" id="ARBA00022676"/>
    </source>
</evidence>
<dbReference type="GeneID" id="119726253"/>
<dbReference type="SUPFAM" id="SSF53756">
    <property type="entry name" value="UDP-Glycosyltransferase/glycogen phosphorylase"/>
    <property type="match status" value="1"/>
</dbReference>
<evidence type="ECO:0000256" key="3">
    <source>
        <dbReference type="ARBA" id="ARBA00022679"/>
    </source>
</evidence>
<dbReference type="FunFam" id="3.40.50.2000:FF:000021">
    <property type="entry name" value="UDP-glucuronosyltransferase"/>
    <property type="match status" value="1"/>
</dbReference>
<accession>A0A913ZR03</accession>
<evidence type="ECO:0000256" key="5">
    <source>
        <dbReference type="SAM" id="SignalP"/>
    </source>
</evidence>
<keyword evidence="2" id="KW-0328">Glycosyltransferase</keyword>
<dbReference type="RefSeq" id="XP_038053809.1">
    <property type="nucleotide sequence ID" value="XM_038197881.1"/>
</dbReference>
<feature type="chain" id="PRO_5036850645" description="Glucuronosyltransferase" evidence="5">
    <location>
        <begin position="23"/>
        <end position="559"/>
    </location>
</feature>